<feature type="transmembrane region" description="Helical" evidence="1">
    <location>
        <begin position="37"/>
        <end position="54"/>
    </location>
</feature>
<feature type="transmembrane region" description="Helical" evidence="1">
    <location>
        <begin position="119"/>
        <end position="142"/>
    </location>
</feature>
<name>A0A0A3IG68_9BACI</name>
<keyword evidence="1" id="KW-0812">Transmembrane</keyword>
<evidence type="ECO:0000256" key="1">
    <source>
        <dbReference type="SAM" id="Phobius"/>
    </source>
</evidence>
<protein>
    <submittedName>
        <fullName evidence="2">Amino acid transporter</fullName>
    </submittedName>
</protein>
<keyword evidence="1" id="KW-1133">Transmembrane helix</keyword>
<dbReference type="eggNOG" id="ENOG502ZW0X">
    <property type="taxonomic scope" value="Bacteria"/>
</dbReference>
<evidence type="ECO:0000313" key="2">
    <source>
        <dbReference type="EMBL" id="KGR83761.1"/>
    </source>
</evidence>
<reference evidence="2 3" key="1">
    <citation type="submission" date="2014-02" db="EMBL/GenBank/DDBJ databases">
        <title>Draft genome sequence of Lysinibacillus odysseyi NBRC 100172.</title>
        <authorList>
            <person name="Zhang F."/>
            <person name="Wang G."/>
            <person name="Zhang L."/>
        </authorList>
    </citation>
    <scope>NUCLEOTIDE SEQUENCE [LARGE SCALE GENOMIC DNA]</scope>
    <source>
        <strain evidence="2 3">NBRC 100172</strain>
    </source>
</reference>
<feature type="transmembrane region" description="Helical" evidence="1">
    <location>
        <begin position="162"/>
        <end position="184"/>
    </location>
</feature>
<proteinExistence type="predicted"/>
<accession>A0A0A3IG68</accession>
<comment type="caution">
    <text evidence="2">The sequence shown here is derived from an EMBL/GenBank/DDBJ whole genome shotgun (WGS) entry which is preliminary data.</text>
</comment>
<sequence>MVLQYRFWHFLFNPSSLTYALEHGDEYEKVHGYKRSLWILFFTTLLFFAVRNIWGMHTEGLTALLANGLDDRYQFARLISLGGALLWAVLFFVFHYFILTYMLHMLTDLPFRWIQTVQLYVILFILLEKVITFIVFVIAGYSTPLTFFSLAPMTAYLYQDEFLLYFLNQLTVSTVLAIVIQYTFLSQWEEDSKGALLLKLIGLQIVLALLVAGISILPIAEWIQRGLG</sequence>
<organism evidence="2 3">
    <name type="scientific">Lysinibacillus odysseyi 34hs-1 = NBRC 100172</name>
    <dbReference type="NCBI Taxonomy" id="1220589"/>
    <lineage>
        <taxon>Bacteria</taxon>
        <taxon>Bacillati</taxon>
        <taxon>Bacillota</taxon>
        <taxon>Bacilli</taxon>
        <taxon>Bacillales</taxon>
        <taxon>Bacillaceae</taxon>
        <taxon>Lysinibacillus</taxon>
    </lineage>
</organism>
<keyword evidence="1" id="KW-0472">Membrane</keyword>
<dbReference type="OrthoDB" id="2448731at2"/>
<dbReference type="STRING" id="1220589.CD32_13730"/>
<feature type="transmembrane region" description="Helical" evidence="1">
    <location>
        <begin position="196"/>
        <end position="220"/>
    </location>
</feature>
<dbReference type="Proteomes" id="UP000030437">
    <property type="component" value="Unassembled WGS sequence"/>
</dbReference>
<dbReference type="RefSeq" id="WP_036155576.1">
    <property type="nucleotide sequence ID" value="NZ_AVCX01000004.1"/>
</dbReference>
<feature type="transmembrane region" description="Helical" evidence="1">
    <location>
        <begin position="74"/>
        <end position="98"/>
    </location>
</feature>
<evidence type="ECO:0000313" key="3">
    <source>
        <dbReference type="Proteomes" id="UP000030437"/>
    </source>
</evidence>
<dbReference type="AlphaFoldDB" id="A0A0A3IG68"/>
<keyword evidence="3" id="KW-1185">Reference proteome</keyword>
<dbReference type="EMBL" id="JPVP01000057">
    <property type="protein sequence ID" value="KGR83761.1"/>
    <property type="molecule type" value="Genomic_DNA"/>
</dbReference>
<gene>
    <name evidence="2" type="ORF">CD32_13730</name>
</gene>